<gene>
    <name evidence="1" type="ORF">J2Z42_002952</name>
</gene>
<accession>A0ABS4KW15</accession>
<sequence length="93" mass="10082">MYSTYQFTSASGSISTFASSSVAIPGKTTEEPSVWTEPFKNPFISSRNILIGIFSSVLFPDKSTPTADTNFISGWAVKSSLKSFSECFSFGIE</sequence>
<comment type="caution">
    <text evidence="1">The sequence shown here is derived from an EMBL/GenBank/DDBJ whole genome shotgun (WGS) entry which is preliminary data.</text>
</comment>
<evidence type="ECO:0000313" key="2">
    <source>
        <dbReference type="Proteomes" id="UP001519307"/>
    </source>
</evidence>
<keyword evidence="2" id="KW-1185">Reference proteome</keyword>
<protein>
    <submittedName>
        <fullName evidence="1">Uncharacterized protein</fullName>
    </submittedName>
</protein>
<proteinExistence type="predicted"/>
<dbReference type="EMBL" id="JAGGLM010000050">
    <property type="protein sequence ID" value="MBP2034214.1"/>
    <property type="molecule type" value="Genomic_DNA"/>
</dbReference>
<name>A0ABS4KW15_9CLOT</name>
<reference evidence="1 2" key="1">
    <citation type="submission" date="2021-03" db="EMBL/GenBank/DDBJ databases">
        <title>Genomic Encyclopedia of Type Strains, Phase IV (KMG-IV): sequencing the most valuable type-strain genomes for metagenomic binning, comparative biology and taxonomic classification.</title>
        <authorList>
            <person name="Goeker M."/>
        </authorList>
    </citation>
    <scope>NUCLEOTIDE SEQUENCE [LARGE SCALE GENOMIC DNA]</scope>
    <source>
        <strain evidence="1 2">DSM 28783</strain>
    </source>
</reference>
<dbReference type="Proteomes" id="UP001519307">
    <property type="component" value="Unassembled WGS sequence"/>
</dbReference>
<evidence type="ECO:0000313" key="1">
    <source>
        <dbReference type="EMBL" id="MBP2034214.1"/>
    </source>
</evidence>
<organism evidence="1 2">
    <name type="scientific">Clostridium algifaecis</name>
    <dbReference type="NCBI Taxonomy" id="1472040"/>
    <lineage>
        <taxon>Bacteria</taxon>
        <taxon>Bacillati</taxon>
        <taxon>Bacillota</taxon>
        <taxon>Clostridia</taxon>
        <taxon>Eubacteriales</taxon>
        <taxon>Clostridiaceae</taxon>
        <taxon>Clostridium</taxon>
    </lineage>
</organism>